<name>A0ABW8S132_9CLOT</name>
<keyword evidence="3" id="KW-0804">Transcription</keyword>
<comment type="caution">
    <text evidence="6">The sequence shown here is derived from an EMBL/GenBank/DDBJ whole genome shotgun (WGS) entry which is preliminary data.</text>
</comment>
<evidence type="ECO:0000256" key="1">
    <source>
        <dbReference type="ARBA" id="ARBA00023015"/>
    </source>
</evidence>
<dbReference type="SUPFAM" id="SSF46689">
    <property type="entry name" value="Homeodomain-like"/>
    <property type="match status" value="1"/>
</dbReference>
<gene>
    <name evidence="6" type="ORF">ACJDTP_05280</name>
</gene>
<dbReference type="InterPro" id="IPR001347">
    <property type="entry name" value="SIS_dom"/>
</dbReference>
<dbReference type="CDD" id="cd05013">
    <property type="entry name" value="SIS_RpiR"/>
    <property type="match status" value="1"/>
</dbReference>
<proteinExistence type="predicted"/>
<dbReference type="Gene3D" id="3.40.50.10490">
    <property type="entry name" value="Glucose-6-phosphate isomerase like protein, domain 1"/>
    <property type="match status" value="1"/>
</dbReference>
<evidence type="ECO:0000313" key="7">
    <source>
        <dbReference type="Proteomes" id="UP001623600"/>
    </source>
</evidence>
<dbReference type="Proteomes" id="UP001623600">
    <property type="component" value="Unassembled WGS sequence"/>
</dbReference>
<dbReference type="Pfam" id="PF01380">
    <property type="entry name" value="SIS"/>
    <property type="match status" value="1"/>
</dbReference>
<accession>A0ABW8S132</accession>
<dbReference type="InterPro" id="IPR035472">
    <property type="entry name" value="RpiR-like_SIS"/>
</dbReference>
<dbReference type="InterPro" id="IPR000281">
    <property type="entry name" value="HTH_RpiR"/>
</dbReference>
<dbReference type="PROSITE" id="PS51464">
    <property type="entry name" value="SIS"/>
    <property type="match status" value="1"/>
</dbReference>
<evidence type="ECO:0000259" key="4">
    <source>
        <dbReference type="PROSITE" id="PS51071"/>
    </source>
</evidence>
<protein>
    <submittedName>
        <fullName evidence="6">MurR/RpiR family transcriptional regulator</fullName>
    </submittedName>
</protein>
<dbReference type="RefSeq" id="WP_406760675.1">
    <property type="nucleotide sequence ID" value="NZ_JBJIAB010000004.1"/>
</dbReference>
<evidence type="ECO:0000259" key="5">
    <source>
        <dbReference type="PROSITE" id="PS51464"/>
    </source>
</evidence>
<keyword evidence="7" id="KW-1185">Reference proteome</keyword>
<dbReference type="PROSITE" id="PS51071">
    <property type="entry name" value="HTH_RPIR"/>
    <property type="match status" value="1"/>
</dbReference>
<dbReference type="InterPro" id="IPR046348">
    <property type="entry name" value="SIS_dom_sf"/>
</dbReference>
<feature type="domain" description="HTH rpiR-type" evidence="4">
    <location>
        <begin position="4"/>
        <end position="80"/>
    </location>
</feature>
<dbReference type="InterPro" id="IPR047640">
    <property type="entry name" value="RpiR-like"/>
</dbReference>
<dbReference type="EMBL" id="JBJIAB010000004">
    <property type="protein sequence ID" value="MFL0164482.1"/>
    <property type="molecule type" value="Genomic_DNA"/>
</dbReference>
<feature type="domain" description="SIS" evidence="5">
    <location>
        <begin position="115"/>
        <end position="255"/>
    </location>
</feature>
<dbReference type="SUPFAM" id="SSF53697">
    <property type="entry name" value="SIS domain"/>
    <property type="match status" value="1"/>
</dbReference>
<organism evidence="6 7">
    <name type="scientific">Candidatus Clostridium helianthi</name>
    <dbReference type="NCBI Taxonomy" id="3381660"/>
    <lineage>
        <taxon>Bacteria</taxon>
        <taxon>Bacillati</taxon>
        <taxon>Bacillota</taxon>
        <taxon>Clostridia</taxon>
        <taxon>Eubacteriales</taxon>
        <taxon>Clostridiaceae</taxon>
        <taxon>Clostridium</taxon>
    </lineage>
</organism>
<dbReference type="PANTHER" id="PTHR30514">
    <property type="entry name" value="GLUCOKINASE"/>
    <property type="match status" value="1"/>
</dbReference>
<evidence type="ECO:0000256" key="2">
    <source>
        <dbReference type="ARBA" id="ARBA00023125"/>
    </source>
</evidence>
<keyword evidence="1" id="KW-0805">Transcription regulation</keyword>
<evidence type="ECO:0000256" key="3">
    <source>
        <dbReference type="ARBA" id="ARBA00023163"/>
    </source>
</evidence>
<dbReference type="Pfam" id="PF01418">
    <property type="entry name" value="HTH_6"/>
    <property type="match status" value="1"/>
</dbReference>
<dbReference type="PANTHER" id="PTHR30514:SF1">
    <property type="entry name" value="HTH-TYPE TRANSCRIPTIONAL REGULATOR HEXR-RELATED"/>
    <property type="match status" value="1"/>
</dbReference>
<evidence type="ECO:0000313" key="6">
    <source>
        <dbReference type="EMBL" id="MFL0164482.1"/>
    </source>
</evidence>
<keyword evidence="2" id="KW-0238">DNA-binding</keyword>
<dbReference type="InterPro" id="IPR009057">
    <property type="entry name" value="Homeodomain-like_sf"/>
</dbReference>
<sequence>MGNLDPISLMKSMASTFTKVELEIYNRLMSDPTLIMNSTIVVLAEDLNVSNSAITRFCKKLGYKGYVEFRYDFSCYFNKEEKENEDHIINRTVTTYLSVLNILEKMISEDEIRKLVSKMKKSNNIRVIGIGESGLIAKYLRYRIFKYKRNIEALDNKFEIDESCSLAEEGDMLIAITNSGKSKEINRQIVEAYNNGITTVVITTNDIAVLRSKSNFYFQMPSAGQFYKPGAYDNQPIIIIFLEMIVNLFAFFNEE</sequence>
<dbReference type="InterPro" id="IPR036388">
    <property type="entry name" value="WH-like_DNA-bd_sf"/>
</dbReference>
<reference evidence="6 7" key="1">
    <citation type="submission" date="2024-11" db="EMBL/GenBank/DDBJ databases">
        <authorList>
            <person name="Heng Y.C."/>
            <person name="Lim A.C.H."/>
            <person name="Lee J.K.Y."/>
            <person name="Kittelmann S."/>
        </authorList>
    </citation>
    <scope>NUCLEOTIDE SEQUENCE [LARGE SCALE GENOMIC DNA]</scope>
    <source>
        <strain evidence="6 7">WILCCON 0112</strain>
    </source>
</reference>
<dbReference type="Gene3D" id="1.10.10.10">
    <property type="entry name" value="Winged helix-like DNA-binding domain superfamily/Winged helix DNA-binding domain"/>
    <property type="match status" value="1"/>
</dbReference>